<accession>A0A4Z2EQ42</accession>
<evidence type="ECO:0000313" key="3">
    <source>
        <dbReference type="Proteomes" id="UP000314294"/>
    </source>
</evidence>
<name>A0A4Z2EQ42_9TELE</name>
<feature type="compositionally biased region" description="Low complexity" evidence="1">
    <location>
        <begin position="106"/>
        <end position="119"/>
    </location>
</feature>
<evidence type="ECO:0000256" key="1">
    <source>
        <dbReference type="SAM" id="MobiDB-lite"/>
    </source>
</evidence>
<dbReference type="AlphaFoldDB" id="A0A4Z2EQ42"/>
<feature type="compositionally biased region" description="Polar residues" evidence="1">
    <location>
        <begin position="132"/>
        <end position="145"/>
    </location>
</feature>
<comment type="caution">
    <text evidence="2">The sequence shown here is derived from an EMBL/GenBank/DDBJ whole genome shotgun (WGS) entry which is preliminary data.</text>
</comment>
<dbReference type="Proteomes" id="UP000314294">
    <property type="component" value="Unassembled WGS sequence"/>
</dbReference>
<gene>
    <name evidence="2" type="ORF">EYF80_059167</name>
</gene>
<keyword evidence="3" id="KW-1185">Reference proteome</keyword>
<proteinExistence type="predicted"/>
<dbReference type="EMBL" id="SRLO01004235">
    <property type="protein sequence ID" value="TNN30681.1"/>
    <property type="molecule type" value="Genomic_DNA"/>
</dbReference>
<evidence type="ECO:0000313" key="2">
    <source>
        <dbReference type="EMBL" id="TNN30681.1"/>
    </source>
</evidence>
<reference evidence="2 3" key="1">
    <citation type="submission" date="2019-03" db="EMBL/GenBank/DDBJ databases">
        <title>First draft genome of Liparis tanakae, snailfish: a comprehensive survey of snailfish specific genes.</title>
        <authorList>
            <person name="Kim W."/>
            <person name="Song I."/>
            <person name="Jeong J.-H."/>
            <person name="Kim D."/>
            <person name="Kim S."/>
            <person name="Ryu S."/>
            <person name="Song J.Y."/>
            <person name="Lee S.K."/>
        </authorList>
    </citation>
    <scope>NUCLEOTIDE SEQUENCE [LARGE SCALE GENOMIC DNA]</scope>
    <source>
        <tissue evidence="2">Muscle</tissue>
    </source>
</reference>
<feature type="region of interest" description="Disordered" evidence="1">
    <location>
        <begin position="106"/>
        <end position="145"/>
    </location>
</feature>
<protein>
    <submittedName>
        <fullName evidence="2">Uncharacterized protein</fullName>
    </submittedName>
</protein>
<sequence>MASAAAAVAPPPAPASFTSWMPLSSSSSHISNTEAGSIPFSIIVGLPSSRKLVSMAGPLPTGLLSTFTTTTTTTTTTHATLTFLSFRPQSIRLSSSVSPSLNLPLSASSFSPPSSSSGAPHPPFRHFFSLRGNRTTEPMRTNENQ</sequence>
<organism evidence="2 3">
    <name type="scientific">Liparis tanakae</name>
    <name type="common">Tanaka's snailfish</name>
    <dbReference type="NCBI Taxonomy" id="230148"/>
    <lineage>
        <taxon>Eukaryota</taxon>
        <taxon>Metazoa</taxon>
        <taxon>Chordata</taxon>
        <taxon>Craniata</taxon>
        <taxon>Vertebrata</taxon>
        <taxon>Euteleostomi</taxon>
        <taxon>Actinopterygii</taxon>
        <taxon>Neopterygii</taxon>
        <taxon>Teleostei</taxon>
        <taxon>Neoteleostei</taxon>
        <taxon>Acanthomorphata</taxon>
        <taxon>Eupercaria</taxon>
        <taxon>Perciformes</taxon>
        <taxon>Cottioidei</taxon>
        <taxon>Cottales</taxon>
        <taxon>Liparidae</taxon>
        <taxon>Liparis</taxon>
    </lineage>
</organism>